<evidence type="ECO:0000313" key="4">
    <source>
        <dbReference type="EMBL" id="KAK9181867.1"/>
    </source>
</evidence>
<evidence type="ECO:0000256" key="1">
    <source>
        <dbReference type="PROSITE-ProRule" id="PRU00047"/>
    </source>
</evidence>
<dbReference type="PROSITE" id="PS50158">
    <property type="entry name" value="ZF_CCHC"/>
    <property type="match status" value="1"/>
</dbReference>
<keyword evidence="5" id="KW-1185">Reference proteome</keyword>
<keyword evidence="1" id="KW-0863">Zinc-finger</keyword>
<organism evidence="4 5">
    <name type="scientific">Citrus x changshan-huyou</name>
    <dbReference type="NCBI Taxonomy" id="2935761"/>
    <lineage>
        <taxon>Eukaryota</taxon>
        <taxon>Viridiplantae</taxon>
        <taxon>Streptophyta</taxon>
        <taxon>Embryophyta</taxon>
        <taxon>Tracheophyta</taxon>
        <taxon>Spermatophyta</taxon>
        <taxon>Magnoliopsida</taxon>
        <taxon>eudicotyledons</taxon>
        <taxon>Gunneridae</taxon>
        <taxon>Pentapetalae</taxon>
        <taxon>rosids</taxon>
        <taxon>malvids</taxon>
        <taxon>Sapindales</taxon>
        <taxon>Rutaceae</taxon>
        <taxon>Aurantioideae</taxon>
        <taxon>Citrus</taxon>
    </lineage>
</organism>
<sequence>MKLKGEKIVAGCLMGKVLQNREVNLEGLRSAMSQVWRTVREVRIEELGDNIFMFKFATDADKKRILTGGPWHFNRALMVLIEPTGLGEVTKQSFSHASFWVQIHNVPIMCMNEETIREFGKEIGKVEEVGTNAEGECIGKYARLRVSVDVTKPLVKILSLEPEEDEKVVEIGDMEKESCEAEQGDGKKKEIFMPVLYEKLPDFCYVCGCVGHQFRECNQYKGQTREEMAYGPWLKALTNAEKLKLNKGKERWKIDDDNQRQNVQPLPKAQENLVRKLQLKKSGQKLVCPAAAEPETEAWGSVAEIKNANEREFRGGNVPNKNEKEKEKEFQYSQESQAQVKESPNEPHAESGLGETARTYTTHKKIKKRKWKLQARAIERTPVDGERVKSFKRFNGDFNGDSPDAKRKRQSSEFQTKSCAPEAKGKWELEMQQTREVEMTVTNTEELTAEAGCQPRRQP</sequence>
<feature type="compositionally biased region" description="Polar residues" evidence="2">
    <location>
        <begin position="331"/>
        <end position="342"/>
    </location>
</feature>
<dbReference type="InterPro" id="IPR001878">
    <property type="entry name" value="Znf_CCHC"/>
</dbReference>
<dbReference type="EMBL" id="JBCGBO010000024">
    <property type="protein sequence ID" value="KAK9181867.1"/>
    <property type="molecule type" value="Genomic_DNA"/>
</dbReference>
<dbReference type="Proteomes" id="UP001428341">
    <property type="component" value="Unassembled WGS sequence"/>
</dbReference>
<gene>
    <name evidence="4" type="ORF">WN944_025008</name>
</gene>
<keyword evidence="1" id="KW-0479">Metal-binding</keyword>
<evidence type="ECO:0000256" key="2">
    <source>
        <dbReference type="SAM" id="MobiDB-lite"/>
    </source>
</evidence>
<name>A0AAP0QG91_9ROSI</name>
<dbReference type="GO" id="GO:0008270">
    <property type="term" value="F:zinc ion binding"/>
    <property type="evidence" value="ECO:0007669"/>
    <property type="project" value="UniProtKB-KW"/>
</dbReference>
<dbReference type="InterPro" id="IPR040256">
    <property type="entry name" value="At4g02000-like"/>
</dbReference>
<feature type="region of interest" description="Disordered" evidence="2">
    <location>
        <begin position="310"/>
        <end position="370"/>
    </location>
</feature>
<feature type="compositionally biased region" description="Basic residues" evidence="2">
    <location>
        <begin position="361"/>
        <end position="370"/>
    </location>
</feature>
<keyword evidence="1" id="KW-0862">Zinc</keyword>
<dbReference type="Pfam" id="PF14111">
    <property type="entry name" value="DUF4283"/>
    <property type="match status" value="1"/>
</dbReference>
<dbReference type="InterPro" id="IPR025558">
    <property type="entry name" value="DUF4283"/>
</dbReference>
<evidence type="ECO:0000313" key="5">
    <source>
        <dbReference type="Proteomes" id="UP001428341"/>
    </source>
</evidence>
<reference evidence="4 5" key="1">
    <citation type="submission" date="2024-05" db="EMBL/GenBank/DDBJ databases">
        <title>Haplotype-resolved chromosome-level genome assembly of Huyou (Citrus changshanensis).</title>
        <authorList>
            <person name="Miao C."/>
            <person name="Chen W."/>
            <person name="Wu Y."/>
            <person name="Wang L."/>
            <person name="Zhao S."/>
            <person name="Grierson D."/>
            <person name="Xu C."/>
            <person name="Chen K."/>
        </authorList>
    </citation>
    <scope>NUCLEOTIDE SEQUENCE [LARGE SCALE GENOMIC DNA]</scope>
    <source>
        <strain evidence="4">01-14</strain>
        <tissue evidence="4">Leaf</tissue>
    </source>
</reference>
<dbReference type="GO" id="GO:0003676">
    <property type="term" value="F:nucleic acid binding"/>
    <property type="evidence" value="ECO:0007669"/>
    <property type="project" value="InterPro"/>
</dbReference>
<accession>A0AAP0QG91</accession>
<comment type="caution">
    <text evidence="4">The sequence shown here is derived from an EMBL/GenBank/DDBJ whole genome shotgun (WGS) entry which is preliminary data.</text>
</comment>
<feature type="region of interest" description="Disordered" evidence="2">
    <location>
        <begin position="392"/>
        <end position="425"/>
    </location>
</feature>
<dbReference type="AlphaFoldDB" id="A0AAP0QG91"/>
<dbReference type="PANTHER" id="PTHR31286">
    <property type="entry name" value="GLYCINE-RICH CELL WALL STRUCTURAL PROTEIN 1.8-LIKE"/>
    <property type="match status" value="1"/>
</dbReference>
<feature type="domain" description="CCHC-type" evidence="3">
    <location>
        <begin position="204"/>
        <end position="219"/>
    </location>
</feature>
<dbReference type="Pfam" id="PF14392">
    <property type="entry name" value="zf-CCHC_4"/>
    <property type="match status" value="1"/>
</dbReference>
<protein>
    <recommendedName>
        <fullName evidence="3">CCHC-type domain-containing protein</fullName>
    </recommendedName>
</protein>
<proteinExistence type="predicted"/>
<evidence type="ECO:0000259" key="3">
    <source>
        <dbReference type="PROSITE" id="PS50158"/>
    </source>
</evidence>
<dbReference type="PANTHER" id="PTHR31286:SF167">
    <property type="entry name" value="OS09G0268800 PROTEIN"/>
    <property type="match status" value="1"/>
</dbReference>
<feature type="compositionally biased region" description="Basic and acidic residues" evidence="2">
    <location>
        <begin position="321"/>
        <end position="330"/>
    </location>
</feature>
<dbReference type="InterPro" id="IPR025836">
    <property type="entry name" value="Zn_knuckle_CX2CX4HX4C"/>
</dbReference>